<feature type="transmembrane region" description="Helical" evidence="1">
    <location>
        <begin position="16"/>
        <end position="37"/>
    </location>
</feature>
<reference evidence="2" key="1">
    <citation type="submission" date="2022-01" db="EMBL/GenBank/DDBJ databases">
        <title>Gordonia xiamenensis sp. nov., isolated from surface seawater in Xiamen.</title>
        <authorList>
            <person name="He Y.F."/>
        </authorList>
    </citation>
    <scope>NUCLEOTIDE SEQUENCE</scope>
    <source>
        <strain evidence="2">GW1C4-4</strain>
    </source>
</reference>
<dbReference type="Proteomes" id="UP001108089">
    <property type="component" value="Unassembled WGS sequence"/>
</dbReference>
<name>A0ABS9DL88_9ACTN</name>
<dbReference type="EMBL" id="JAKGCU010000015">
    <property type="protein sequence ID" value="MCF3939853.1"/>
    <property type="molecule type" value="Genomic_DNA"/>
</dbReference>
<gene>
    <name evidence="2" type="ORF">L1892_15865</name>
</gene>
<keyword evidence="1" id="KW-1133">Transmembrane helix</keyword>
<evidence type="ECO:0000256" key="1">
    <source>
        <dbReference type="SAM" id="Phobius"/>
    </source>
</evidence>
<feature type="transmembrane region" description="Helical" evidence="1">
    <location>
        <begin position="43"/>
        <end position="63"/>
    </location>
</feature>
<evidence type="ECO:0000313" key="3">
    <source>
        <dbReference type="Proteomes" id="UP001108089"/>
    </source>
</evidence>
<keyword evidence="1" id="KW-0812">Transmembrane</keyword>
<organism evidence="2 3">
    <name type="scientific">Gordonia tangerina</name>
    <dbReference type="NCBI Taxonomy" id="2911060"/>
    <lineage>
        <taxon>Bacteria</taxon>
        <taxon>Bacillati</taxon>
        <taxon>Actinomycetota</taxon>
        <taxon>Actinomycetes</taxon>
        <taxon>Mycobacteriales</taxon>
        <taxon>Gordoniaceae</taxon>
        <taxon>Gordonia</taxon>
    </lineage>
</organism>
<evidence type="ECO:0000313" key="2">
    <source>
        <dbReference type="EMBL" id="MCF3939853.1"/>
    </source>
</evidence>
<proteinExistence type="predicted"/>
<keyword evidence="1" id="KW-0472">Membrane</keyword>
<keyword evidence="3" id="KW-1185">Reference proteome</keyword>
<dbReference type="RefSeq" id="WP_235724576.1">
    <property type="nucleotide sequence ID" value="NZ_JAKGCU010000015.1"/>
</dbReference>
<accession>A0ABS9DL88</accession>
<protein>
    <submittedName>
        <fullName evidence="2">Uncharacterized protein</fullName>
    </submittedName>
</protein>
<comment type="caution">
    <text evidence="2">The sequence shown here is derived from an EMBL/GenBank/DDBJ whole genome shotgun (WGS) entry which is preliminary data.</text>
</comment>
<sequence>MFTLHHTDHGYHEVAVLAYLFMLLGFAAGGIWIVLLAEATTGAAVTGVAALGLLLAATTILTVMTKRLHHDALVPDNTTVEVGHYLHDYRD</sequence>